<dbReference type="InterPro" id="IPR011650">
    <property type="entry name" value="Peptidase_M20_dimer"/>
</dbReference>
<name>A0ABY5DAL6_9ACTN</name>
<evidence type="ECO:0000313" key="3">
    <source>
        <dbReference type="Proteomes" id="UP001055940"/>
    </source>
</evidence>
<dbReference type="NCBIfam" id="TIGR01891">
    <property type="entry name" value="amidohydrolases"/>
    <property type="match status" value="1"/>
</dbReference>
<dbReference type="RefSeq" id="WP_254419450.1">
    <property type="nucleotide sequence ID" value="NZ_BAAAJB010000050.1"/>
</dbReference>
<dbReference type="PANTHER" id="PTHR11014:SF63">
    <property type="entry name" value="METALLOPEPTIDASE, PUTATIVE (AFU_ORTHOLOGUE AFUA_6G09600)-RELATED"/>
    <property type="match status" value="1"/>
</dbReference>
<dbReference type="Pfam" id="PF07687">
    <property type="entry name" value="M20_dimer"/>
    <property type="match status" value="1"/>
</dbReference>
<gene>
    <name evidence="2" type="ORF">NE857_01575</name>
</gene>
<dbReference type="InterPro" id="IPR002933">
    <property type="entry name" value="Peptidase_M20"/>
</dbReference>
<protein>
    <submittedName>
        <fullName evidence="2">M20 family metallopeptidase</fullName>
    </submittedName>
</protein>
<dbReference type="Gene3D" id="3.40.630.10">
    <property type="entry name" value="Zn peptidases"/>
    <property type="match status" value="1"/>
</dbReference>
<dbReference type="PANTHER" id="PTHR11014">
    <property type="entry name" value="PEPTIDASE M20 FAMILY MEMBER"/>
    <property type="match status" value="1"/>
</dbReference>
<dbReference type="Proteomes" id="UP001055940">
    <property type="component" value="Chromosome"/>
</dbReference>
<evidence type="ECO:0000259" key="1">
    <source>
        <dbReference type="Pfam" id="PF07687"/>
    </source>
</evidence>
<dbReference type="InterPro" id="IPR036264">
    <property type="entry name" value="Bact_exopeptidase_dim_dom"/>
</dbReference>
<sequence>MLMVERAERFREEMVQLRRALHREPELGLDLPLTQGRILAALDGLPLELDVGRGLTSVTAVLRGGRPGGAVLLRGDMDALPVQEDTGVDYASTIDGRMHACGHDLHVAGLVGAAKILCEMRGELHGDVVFMFQPGEEGYSGAPKMIEEGVLDAAGKPLDAAYAIHVAANTLPQGILATKSGVVMSASDAVKVSVRGVGGHGSTPHTAKDPVPAICEMVTALQNHVTRTYDVFDPVVITVGKLSAGSQGNVIPAGAEFEATVRSFSDTNHALLQERVPALVQGIAAAHGLTAEIDYEVQYPPTVNDDTEAVFAMETAHELFGEHSGFVSPVPVAGSEDFSFVLREVPGSMLLLGAVPEGTDPTAAPANHAPQARFDDAVLPRQAALLAELAVRRLARTS</sequence>
<organism evidence="2 3">
    <name type="scientific">Nocardiopsis exhalans</name>
    <dbReference type="NCBI Taxonomy" id="163604"/>
    <lineage>
        <taxon>Bacteria</taxon>
        <taxon>Bacillati</taxon>
        <taxon>Actinomycetota</taxon>
        <taxon>Actinomycetes</taxon>
        <taxon>Streptosporangiales</taxon>
        <taxon>Nocardiopsidaceae</taxon>
        <taxon>Nocardiopsis</taxon>
    </lineage>
</organism>
<proteinExistence type="predicted"/>
<reference evidence="2" key="1">
    <citation type="submission" date="2022-06" db="EMBL/GenBank/DDBJ databases">
        <authorList>
            <person name="Ping M."/>
        </authorList>
    </citation>
    <scope>NUCLEOTIDE SEQUENCE</scope>
    <source>
        <strain evidence="2">JCM11759T</strain>
    </source>
</reference>
<dbReference type="CDD" id="cd03886">
    <property type="entry name" value="M20_Acy1"/>
    <property type="match status" value="1"/>
</dbReference>
<dbReference type="Pfam" id="PF01546">
    <property type="entry name" value="Peptidase_M20"/>
    <property type="match status" value="1"/>
</dbReference>
<evidence type="ECO:0000313" key="2">
    <source>
        <dbReference type="EMBL" id="USY20379.1"/>
    </source>
</evidence>
<dbReference type="SUPFAM" id="SSF55031">
    <property type="entry name" value="Bacterial exopeptidase dimerisation domain"/>
    <property type="match status" value="1"/>
</dbReference>
<accession>A0ABY5DAL6</accession>
<dbReference type="PIRSF" id="PIRSF005962">
    <property type="entry name" value="Pept_M20D_amidohydro"/>
    <property type="match status" value="1"/>
</dbReference>
<feature type="domain" description="Peptidase M20 dimerisation" evidence="1">
    <location>
        <begin position="190"/>
        <end position="268"/>
    </location>
</feature>
<keyword evidence="3" id="KW-1185">Reference proteome</keyword>
<dbReference type="Gene3D" id="3.30.70.360">
    <property type="match status" value="1"/>
</dbReference>
<dbReference type="SUPFAM" id="SSF53187">
    <property type="entry name" value="Zn-dependent exopeptidases"/>
    <property type="match status" value="1"/>
</dbReference>
<dbReference type="EMBL" id="CP099837">
    <property type="protein sequence ID" value="USY20379.1"/>
    <property type="molecule type" value="Genomic_DNA"/>
</dbReference>
<dbReference type="InterPro" id="IPR017439">
    <property type="entry name" value="Amidohydrolase"/>
</dbReference>